<evidence type="ECO:0000256" key="1">
    <source>
        <dbReference type="SAM" id="Coils"/>
    </source>
</evidence>
<dbReference type="PANTHER" id="PTHR15742:SF5">
    <property type="entry name" value="GIRDIN"/>
    <property type="match status" value="1"/>
</dbReference>
<feature type="coiled-coil region" evidence="1">
    <location>
        <begin position="298"/>
        <end position="461"/>
    </location>
</feature>
<reference evidence="3" key="1">
    <citation type="submission" date="2019-05" db="EMBL/GenBank/DDBJ databases">
        <title>Annotation for the trematode Fasciolopsis buski.</title>
        <authorList>
            <person name="Choi Y.-J."/>
        </authorList>
    </citation>
    <scope>NUCLEOTIDE SEQUENCE</scope>
    <source>
        <strain evidence="3">HT</strain>
        <tissue evidence="3">Whole worm</tissue>
    </source>
</reference>
<feature type="region of interest" description="Disordered" evidence="2">
    <location>
        <begin position="159"/>
        <end position="187"/>
    </location>
</feature>
<keyword evidence="4" id="KW-1185">Reference proteome</keyword>
<proteinExistence type="predicted"/>
<feature type="region of interest" description="Disordered" evidence="2">
    <location>
        <begin position="114"/>
        <end position="143"/>
    </location>
</feature>
<feature type="region of interest" description="Disordered" evidence="2">
    <location>
        <begin position="1"/>
        <end position="51"/>
    </location>
</feature>
<feature type="coiled-coil region" evidence="1">
    <location>
        <begin position="194"/>
        <end position="263"/>
    </location>
</feature>
<dbReference type="AlphaFoldDB" id="A0A8E0VKV3"/>
<feature type="region of interest" description="Disordered" evidence="2">
    <location>
        <begin position="267"/>
        <end position="290"/>
    </location>
</feature>
<dbReference type="Gene3D" id="1.20.5.340">
    <property type="match status" value="1"/>
</dbReference>
<dbReference type="PANTHER" id="PTHR15742">
    <property type="entry name" value="GIRDIN"/>
    <property type="match status" value="1"/>
</dbReference>
<organism evidence="3 4">
    <name type="scientific">Fasciolopsis buskii</name>
    <dbReference type="NCBI Taxonomy" id="27845"/>
    <lineage>
        <taxon>Eukaryota</taxon>
        <taxon>Metazoa</taxon>
        <taxon>Spiralia</taxon>
        <taxon>Lophotrochozoa</taxon>
        <taxon>Platyhelminthes</taxon>
        <taxon>Trematoda</taxon>
        <taxon>Digenea</taxon>
        <taxon>Plagiorchiida</taxon>
        <taxon>Echinostomata</taxon>
        <taxon>Echinostomatoidea</taxon>
        <taxon>Fasciolidae</taxon>
        <taxon>Fasciolopsis</taxon>
    </lineage>
</organism>
<protein>
    <submittedName>
        <fullName evidence="3">Protein SOGA2</fullName>
    </submittedName>
</protein>
<dbReference type="InterPro" id="IPR049885">
    <property type="entry name" value="MTCL1-3"/>
</dbReference>
<evidence type="ECO:0000313" key="4">
    <source>
        <dbReference type="Proteomes" id="UP000728185"/>
    </source>
</evidence>
<dbReference type="EMBL" id="LUCM01004708">
    <property type="protein sequence ID" value="KAA0193929.1"/>
    <property type="molecule type" value="Genomic_DNA"/>
</dbReference>
<feature type="compositionally biased region" description="Basic and acidic residues" evidence="2">
    <location>
        <begin position="130"/>
        <end position="141"/>
    </location>
</feature>
<gene>
    <name evidence="3" type="ORF">FBUS_08958</name>
</gene>
<feature type="compositionally biased region" description="Polar residues" evidence="2">
    <location>
        <begin position="38"/>
        <end position="50"/>
    </location>
</feature>
<comment type="caution">
    <text evidence="3">The sequence shown here is derived from an EMBL/GenBank/DDBJ whole genome shotgun (WGS) entry which is preliminary data.</text>
</comment>
<evidence type="ECO:0000256" key="2">
    <source>
        <dbReference type="SAM" id="MobiDB-lite"/>
    </source>
</evidence>
<dbReference type="OrthoDB" id="10036174at2759"/>
<sequence>MSSSSPSAAGNGLLRRSSVPQSHSRHVPHQDTPAPEDTNISKTANTSNPISAMGMKAKKECFVFEPQQWRRTVCKNCFRTEPEHKQSANPKDANTGGPSVVLRRTENVIQVPAVGSITQSQSDSPAGETKLADAKSDRDNGKAVGLTNATRAALRKTAAIQGQGGAHGDGRRASGQNAGGGTHSSASSIDARYIEELENDFFALEDKHEAVLRERNELTAELEAKVRSVTELQTTLEQYKEKVALLERRCLHLEEEIKGYRERLRLPESDQSHQPVATEARGESPTATAGGVSEIACSSELQQRLNEVEQLCQEVMEENEQLKEEVEEMQREIEEMHDHFQEDDRDAMRELQRDLEAANKTCRILQFKLRKAERRFEQCEAERANLEERLARLEAELYSEADVAHIRNLEEEVRVAKEVGVRLNNELDILDEKRAYFEQENRQLKEELQASQNCRIQVENELGRVKLEVSEFKIFDANPRWMSITTGQCADLRSACPDAGLNPRKKNLENATKKTPQLVLTVEKLYCPLDPPNK</sequence>
<evidence type="ECO:0000313" key="3">
    <source>
        <dbReference type="EMBL" id="KAA0193929.1"/>
    </source>
</evidence>
<accession>A0A8E0VKV3</accession>
<name>A0A8E0VKV3_9TREM</name>
<keyword evidence="1" id="KW-0175">Coiled coil</keyword>
<dbReference type="Proteomes" id="UP000728185">
    <property type="component" value="Unassembled WGS sequence"/>
</dbReference>